<evidence type="ECO:0008006" key="3">
    <source>
        <dbReference type="Google" id="ProtNLM"/>
    </source>
</evidence>
<organism evidence="1 2">
    <name type="scientific">Neoaquamicrobium sediminum</name>
    <dbReference type="NCBI Taxonomy" id="1849104"/>
    <lineage>
        <taxon>Bacteria</taxon>
        <taxon>Pseudomonadati</taxon>
        <taxon>Pseudomonadota</taxon>
        <taxon>Alphaproteobacteria</taxon>
        <taxon>Hyphomicrobiales</taxon>
        <taxon>Phyllobacteriaceae</taxon>
        <taxon>Neoaquamicrobium</taxon>
    </lineage>
</organism>
<dbReference type="InterPro" id="IPR011051">
    <property type="entry name" value="RmlC_Cupin_sf"/>
</dbReference>
<dbReference type="Proteomes" id="UP001559025">
    <property type="component" value="Unassembled WGS sequence"/>
</dbReference>
<evidence type="ECO:0000313" key="2">
    <source>
        <dbReference type="Proteomes" id="UP001559025"/>
    </source>
</evidence>
<dbReference type="EMBL" id="JAZHFV010000004">
    <property type="protein sequence ID" value="MEX4008405.1"/>
    <property type="molecule type" value="Genomic_DNA"/>
</dbReference>
<gene>
    <name evidence="1" type="ORF">V1479_13910</name>
</gene>
<reference evidence="1 2" key="1">
    <citation type="submission" date="2024-01" db="EMBL/GenBank/DDBJ databases">
        <title>New evidence supports the origin of RcGTA from prophage.</title>
        <authorList>
            <person name="Xu Y."/>
            <person name="Liu B."/>
            <person name="Chen F."/>
        </authorList>
    </citation>
    <scope>NUCLEOTIDE SEQUENCE [LARGE SCALE GENOMIC DNA]</scope>
    <source>
        <strain evidence="1 2">CBW1107-2</strain>
    </source>
</reference>
<sequence>MTTEQGDSYFNPVNNTRLVFTELPKDNGGVRLVMDWFAGPGETLPNTRHYHAGPADFASERFDLIAGSAVYWIGDSEHRADAPHSFDVPCNTVHVHPRNVGSGEMHVRQTVTTPQPDLHNLQRAQHFFETLVALGQQGRTDRACNFTDRLQSALTVRETLLDPTWLAGQSQALQRATIGLGATLALTLGYKARHLPVKEQATAQTP</sequence>
<dbReference type="SUPFAM" id="SSF51182">
    <property type="entry name" value="RmlC-like cupins"/>
    <property type="match status" value="1"/>
</dbReference>
<comment type="caution">
    <text evidence="1">The sequence shown here is derived from an EMBL/GenBank/DDBJ whole genome shotgun (WGS) entry which is preliminary data.</text>
</comment>
<evidence type="ECO:0000313" key="1">
    <source>
        <dbReference type="EMBL" id="MEX4008405.1"/>
    </source>
</evidence>
<keyword evidence="2" id="KW-1185">Reference proteome</keyword>
<name>A0ABV3WV49_9HYPH</name>
<protein>
    <recommendedName>
        <fullName evidence="3">Cupin domain-containing protein</fullName>
    </recommendedName>
</protein>
<accession>A0ABV3WV49</accession>
<proteinExistence type="predicted"/>